<dbReference type="InterPro" id="IPR043441">
    <property type="entry name" value="Tjap1/BEGAIN"/>
</dbReference>
<keyword evidence="4" id="KW-0175">Coiled coil</keyword>
<accession>A0A8J4WTZ3</accession>
<feature type="non-terminal residue" evidence="6">
    <location>
        <position position="189"/>
    </location>
</feature>
<evidence type="ECO:0000256" key="2">
    <source>
        <dbReference type="ARBA" id="ARBA00022553"/>
    </source>
</evidence>
<keyword evidence="2" id="KW-0597">Phosphoprotein</keyword>
<feature type="region of interest" description="Disordered" evidence="5">
    <location>
        <begin position="142"/>
        <end position="171"/>
    </location>
</feature>
<proteinExistence type="predicted"/>
<protein>
    <submittedName>
        <fullName evidence="6">Brain-enriched guanylate kinase-associated protein-like isoform X1</fullName>
    </submittedName>
</protein>
<evidence type="ECO:0000313" key="7">
    <source>
        <dbReference type="Proteomes" id="UP000727407"/>
    </source>
</evidence>
<evidence type="ECO:0000256" key="5">
    <source>
        <dbReference type="SAM" id="MobiDB-lite"/>
    </source>
</evidence>
<comment type="caution">
    <text evidence="6">The sequence shown here is derived from an EMBL/GenBank/DDBJ whole genome shotgun (WGS) entry which is preliminary data.</text>
</comment>
<keyword evidence="7" id="KW-1185">Reference proteome</keyword>
<organism evidence="6 7">
    <name type="scientific">Clarias magur</name>
    <name type="common">Asian catfish</name>
    <name type="synonym">Macropteronotus magur</name>
    <dbReference type="NCBI Taxonomy" id="1594786"/>
    <lineage>
        <taxon>Eukaryota</taxon>
        <taxon>Metazoa</taxon>
        <taxon>Chordata</taxon>
        <taxon>Craniata</taxon>
        <taxon>Vertebrata</taxon>
        <taxon>Euteleostomi</taxon>
        <taxon>Actinopterygii</taxon>
        <taxon>Neopterygii</taxon>
        <taxon>Teleostei</taxon>
        <taxon>Ostariophysi</taxon>
        <taxon>Siluriformes</taxon>
        <taxon>Clariidae</taxon>
        <taxon>Clarias</taxon>
    </lineage>
</organism>
<dbReference type="EMBL" id="QNUK01000633">
    <property type="protein sequence ID" value="KAF5890926.1"/>
    <property type="molecule type" value="Genomic_DNA"/>
</dbReference>
<evidence type="ECO:0000313" key="6">
    <source>
        <dbReference type="EMBL" id="KAF5890926.1"/>
    </source>
</evidence>
<keyword evidence="3" id="KW-0472">Membrane</keyword>
<evidence type="ECO:0000256" key="3">
    <source>
        <dbReference type="ARBA" id="ARBA00023136"/>
    </source>
</evidence>
<dbReference type="AlphaFoldDB" id="A0A8J4WTZ3"/>
<dbReference type="GO" id="GO:0045202">
    <property type="term" value="C:synapse"/>
    <property type="evidence" value="ECO:0007669"/>
    <property type="project" value="TreeGrafter"/>
</dbReference>
<comment type="subcellular location">
    <subcellularLocation>
        <location evidence="1">Membrane</location>
        <topology evidence="1">Peripheral membrane protein</topology>
    </subcellularLocation>
</comment>
<dbReference type="PANTHER" id="PTHR28664:SF2">
    <property type="entry name" value="BRAIN-ENRICHED GUANYLATE KINASE-ASSOCIATED PROTEIN"/>
    <property type="match status" value="1"/>
</dbReference>
<keyword evidence="6" id="KW-0418">Kinase</keyword>
<gene>
    <name evidence="6" type="primary">begain</name>
    <name evidence="6" type="ORF">DAT39_019371</name>
</gene>
<name>A0A8J4WTZ3_CLAMG</name>
<evidence type="ECO:0000256" key="4">
    <source>
        <dbReference type="SAM" id="Coils"/>
    </source>
</evidence>
<reference evidence="6" key="1">
    <citation type="submission" date="2020-07" db="EMBL/GenBank/DDBJ databases">
        <title>Clarias magur genome sequencing, assembly and annotation.</title>
        <authorList>
            <person name="Kushwaha B."/>
            <person name="Kumar R."/>
            <person name="Das P."/>
            <person name="Joshi C.G."/>
            <person name="Kumar D."/>
            <person name="Nagpure N.S."/>
            <person name="Pandey M."/>
            <person name="Agarwal S."/>
            <person name="Srivastava S."/>
            <person name="Singh M."/>
            <person name="Sahoo L."/>
            <person name="Jayasankar P."/>
            <person name="Meher P.K."/>
            <person name="Koringa P.G."/>
            <person name="Iquebal M.A."/>
            <person name="Das S.P."/>
            <person name="Bit A."/>
            <person name="Patnaik S."/>
            <person name="Patel N."/>
            <person name="Shah T.M."/>
            <person name="Hinsu A."/>
            <person name="Jena J.K."/>
        </authorList>
    </citation>
    <scope>NUCLEOTIDE SEQUENCE</scope>
    <source>
        <strain evidence="6">CIFAMagur01</strain>
        <tissue evidence="6">Testis</tissue>
    </source>
</reference>
<dbReference type="OrthoDB" id="10068192at2759"/>
<keyword evidence="6" id="KW-0808">Transferase</keyword>
<feature type="coiled-coil region" evidence="4">
    <location>
        <begin position="34"/>
        <end position="128"/>
    </location>
</feature>
<dbReference type="GO" id="GO:0016301">
    <property type="term" value="F:kinase activity"/>
    <property type="evidence" value="ECO:0007669"/>
    <property type="project" value="UniProtKB-KW"/>
</dbReference>
<sequence length="189" mass="22022">MHSSLQEQKEDIRKRLSYTTHKLEMLESEFDATKQYLETELRRAQEELEKFTDKLLRIQSGYAALQRINQELEEKFNRQTQQYEEEKRTLRQELIVLNKHLTEAKVTIKKLREDNDLYKKECAGAARLLQCGKSHYRAQKQAKVPPDFQEQTSSLMESLGHGRSKGQCHSPYSDAASTIIAKVPENPVP</sequence>
<dbReference type="Proteomes" id="UP000727407">
    <property type="component" value="Unassembled WGS sequence"/>
</dbReference>
<evidence type="ECO:0000256" key="1">
    <source>
        <dbReference type="ARBA" id="ARBA00004170"/>
    </source>
</evidence>
<dbReference type="PANTHER" id="PTHR28664">
    <property type="entry name" value="TIGHT JUNCTION-ASSOCIATED PROTEIN 1"/>
    <property type="match status" value="1"/>
</dbReference>
<dbReference type="GO" id="GO:0016020">
    <property type="term" value="C:membrane"/>
    <property type="evidence" value="ECO:0007669"/>
    <property type="project" value="UniProtKB-SubCell"/>
</dbReference>
<dbReference type="Gene3D" id="1.10.287.1490">
    <property type="match status" value="1"/>
</dbReference>